<keyword evidence="6" id="KW-1185">Reference proteome</keyword>
<dbReference type="KEGG" id="pbas:SMSP2_00839"/>
<dbReference type="PRINTS" id="PR00035">
    <property type="entry name" value="HTHGNTR"/>
</dbReference>
<dbReference type="Gene3D" id="3.40.50.2300">
    <property type="match status" value="2"/>
</dbReference>
<evidence type="ECO:0000256" key="3">
    <source>
        <dbReference type="ARBA" id="ARBA00023163"/>
    </source>
</evidence>
<feature type="domain" description="HTH gntR-type" evidence="4">
    <location>
        <begin position="13"/>
        <end position="81"/>
    </location>
</feature>
<sequence>MDTIKLASGSKAGHKWQKIRDYIISELSSGTYSPGDAIPSENYLCEAVGVSRSTVRQAFRELENEGMIYRVKGRGTFLAEPDSSHKTSNDEMFGLIVPGIRRSLYPSLTQGFDDSLSLNSMQTLICQTNNDVDKQGNIILRLLHRGIDGVAIVPSTIGNTPAYQIQLLIDNGIPVVLCHRGVEGINVPTLLWDRRKVGRLAGEILLEKGHTKIAYFGVYKYEVSESHVLGLRRAMNEAGIDMPDSNIIFGPAGDQPEIEVDREKILANLLLSGNRPTAIFCSDDNEAEVLYWLAQRLGISVPGDLSIVGFGDCHRSTSTRRFISSIVIDEYALGLKAAQMLCSIRTGALNINEAESVPVELNVFSGASIAKI</sequence>
<dbReference type="Gene3D" id="1.10.10.10">
    <property type="entry name" value="Winged helix-like DNA-binding domain superfamily/Winged helix DNA-binding domain"/>
    <property type="match status" value="1"/>
</dbReference>
<keyword evidence="1" id="KW-0805">Transcription regulation</keyword>
<evidence type="ECO:0000256" key="1">
    <source>
        <dbReference type="ARBA" id="ARBA00023015"/>
    </source>
</evidence>
<proteinExistence type="predicted"/>
<dbReference type="PANTHER" id="PTHR30146">
    <property type="entry name" value="LACI-RELATED TRANSCRIPTIONAL REPRESSOR"/>
    <property type="match status" value="1"/>
</dbReference>
<protein>
    <submittedName>
        <fullName evidence="5">Arabinose metabolism transcriptional repressor</fullName>
    </submittedName>
</protein>
<evidence type="ECO:0000259" key="4">
    <source>
        <dbReference type="PROSITE" id="PS50949"/>
    </source>
</evidence>
<dbReference type="EMBL" id="CP019646">
    <property type="protein sequence ID" value="AQQ70487.1"/>
    <property type="molecule type" value="Genomic_DNA"/>
</dbReference>
<evidence type="ECO:0000256" key="2">
    <source>
        <dbReference type="ARBA" id="ARBA00023125"/>
    </source>
</evidence>
<name>A0A1Q2MDU7_9BACT</name>
<dbReference type="AlphaFoldDB" id="A0A1Q2MDU7"/>
<accession>A0A1Q2MDU7</accession>
<dbReference type="InterPro" id="IPR036390">
    <property type="entry name" value="WH_DNA-bd_sf"/>
</dbReference>
<evidence type="ECO:0000313" key="6">
    <source>
        <dbReference type="Proteomes" id="UP000188181"/>
    </source>
</evidence>
<dbReference type="CDD" id="cd06267">
    <property type="entry name" value="PBP1_LacI_sugar_binding-like"/>
    <property type="match status" value="1"/>
</dbReference>
<organism evidence="5 6">
    <name type="scientific">Limihaloglobus sulfuriphilus</name>
    <dbReference type="NCBI Taxonomy" id="1851148"/>
    <lineage>
        <taxon>Bacteria</taxon>
        <taxon>Pseudomonadati</taxon>
        <taxon>Planctomycetota</taxon>
        <taxon>Phycisphaerae</taxon>
        <taxon>Sedimentisphaerales</taxon>
        <taxon>Sedimentisphaeraceae</taxon>
        <taxon>Limihaloglobus</taxon>
    </lineage>
</organism>
<gene>
    <name evidence="5" type="primary">araR_3</name>
    <name evidence="5" type="ORF">SMSP2_00839</name>
</gene>
<dbReference type="InterPro" id="IPR028082">
    <property type="entry name" value="Peripla_BP_I"/>
</dbReference>
<dbReference type="InterPro" id="IPR036388">
    <property type="entry name" value="WH-like_DNA-bd_sf"/>
</dbReference>
<dbReference type="Proteomes" id="UP000188181">
    <property type="component" value="Chromosome"/>
</dbReference>
<dbReference type="InterPro" id="IPR000524">
    <property type="entry name" value="Tscrpt_reg_HTH_GntR"/>
</dbReference>
<dbReference type="InterPro" id="IPR046335">
    <property type="entry name" value="LacI/GalR-like_sensor"/>
</dbReference>
<dbReference type="SMART" id="SM00345">
    <property type="entry name" value="HTH_GNTR"/>
    <property type="match status" value="1"/>
</dbReference>
<dbReference type="SUPFAM" id="SSF46785">
    <property type="entry name" value="Winged helix' DNA-binding domain"/>
    <property type="match status" value="1"/>
</dbReference>
<dbReference type="PANTHER" id="PTHR30146:SF109">
    <property type="entry name" value="HTH-TYPE TRANSCRIPTIONAL REGULATOR GALS"/>
    <property type="match status" value="1"/>
</dbReference>
<dbReference type="STRING" id="1851148.SMSP2_00839"/>
<dbReference type="GO" id="GO:0000976">
    <property type="term" value="F:transcription cis-regulatory region binding"/>
    <property type="evidence" value="ECO:0007669"/>
    <property type="project" value="TreeGrafter"/>
</dbReference>
<dbReference type="CDD" id="cd07377">
    <property type="entry name" value="WHTH_GntR"/>
    <property type="match status" value="1"/>
</dbReference>
<dbReference type="GO" id="GO:0003700">
    <property type="term" value="F:DNA-binding transcription factor activity"/>
    <property type="evidence" value="ECO:0007669"/>
    <property type="project" value="InterPro"/>
</dbReference>
<dbReference type="PROSITE" id="PS50949">
    <property type="entry name" value="HTH_GNTR"/>
    <property type="match status" value="1"/>
</dbReference>
<reference evidence="6" key="1">
    <citation type="submission" date="2017-02" db="EMBL/GenBank/DDBJ databases">
        <title>Comparative genomics and description of representatives of a novel lineage of planctomycetes thriving in anoxic sediments.</title>
        <authorList>
            <person name="Spring S."/>
            <person name="Bunk B."/>
            <person name="Sproer C."/>
        </authorList>
    </citation>
    <scope>NUCLEOTIDE SEQUENCE [LARGE SCALE GENOMIC DNA]</scope>
    <source>
        <strain evidence="6">SM-Chi-D1</strain>
    </source>
</reference>
<dbReference type="OrthoDB" id="269117at2"/>
<dbReference type="SUPFAM" id="SSF53822">
    <property type="entry name" value="Periplasmic binding protein-like I"/>
    <property type="match status" value="1"/>
</dbReference>
<dbReference type="Pfam" id="PF00392">
    <property type="entry name" value="GntR"/>
    <property type="match status" value="1"/>
</dbReference>
<keyword evidence="3" id="KW-0804">Transcription</keyword>
<dbReference type="Pfam" id="PF13377">
    <property type="entry name" value="Peripla_BP_3"/>
    <property type="match status" value="1"/>
</dbReference>
<evidence type="ECO:0000313" key="5">
    <source>
        <dbReference type="EMBL" id="AQQ70487.1"/>
    </source>
</evidence>
<dbReference type="RefSeq" id="WP_146682747.1">
    <property type="nucleotide sequence ID" value="NZ_CP019646.1"/>
</dbReference>
<keyword evidence="2" id="KW-0238">DNA-binding</keyword>